<proteinExistence type="predicted"/>
<dbReference type="RefSeq" id="WP_343927170.1">
    <property type="nucleotide sequence ID" value="NZ_BAAAEN010000002.1"/>
</dbReference>
<dbReference type="InterPro" id="IPR015406">
    <property type="entry name" value="GpJ_CSF"/>
</dbReference>
<dbReference type="Pfam" id="PF13550">
    <property type="entry name" value="Phage-tail_3"/>
    <property type="match status" value="1"/>
</dbReference>
<feature type="domain" description="Tip attachment protein J central straight fiber" evidence="1">
    <location>
        <begin position="925"/>
        <end position="1041"/>
    </location>
</feature>
<dbReference type="EMBL" id="BAAAEN010000002">
    <property type="protein sequence ID" value="GAA0493787.1"/>
    <property type="molecule type" value="Genomic_DNA"/>
</dbReference>
<feature type="domain" description="Tip attachment protein J" evidence="2">
    <location>
        <begin position="362"/>
        <end position="513"/>
    </location>
</feature>
<reference evidence="3 4" key="1">
    <citation type="journal article" date="2019" name="Int. J. Syst. Evol. Microbiol.">
        <title>The Global Catalogue of Microorganisms (GCM) 10K type strain sequencing project: providing services to taxonomists for standard genome sequencing and annotation.</title>
        <authorList>
            <consortium name="The Broad Institute Genomics Platform"/>
            <consortium name="The Broad Institute Genome Sequencing Center for Infectious Disease"/>
            <person name="Wu L."/>
            <person name="Ma J."/>
        </authorList>
    </citation>
    <scope>NUCLEOTIDE SEQUENCE [LARGE SCALE GENOMIC DNA]</scope>
    <source>
        <strain evidence="3 4">JCM 14330</strain>
    </source>
</reference>
<sequence>MPAAIPLIPVLLGPAGIAAIGAYTAAALSIGSALIVGAIQQNRAKKAARSAYEASLRDRTLVVRSPMATRSLVYGRTQVVNCPLVWANSRGSKKEYLDLVIALAGHEIDAIEQIRFDDEDIGALDAAGYVTGGKYFKTGIDRTTRIVPFTVTDVPEQVVTLPEVPADGTVWAGYPGGGGSEDGPESLRILSIEGKTVTVETSELWLGRQVQVSYNRPTADAIVRVVSRLGSPDQQAIPELVDVSDGKWTAEHRGRGVPYLWVQLRYDEDLFPSGIPNVAVVVRGKRCYDPRTGQYIFTRNPALHALDYLMDPLGFNSQLWEIDMATVIAAANVCDEQVAIEGGTQPRYQADGVLSTEADRLENLGMIMSAMAGMAVYSQGTWKLHPGAYRVPVIDLDEDALTDIEPLSVRARAERKDLFNAVKGAYIDPEKSWQATDFPMVTNAVYEAQDNGERITTELQLPMTTDVVMAQRLAKIELEDHRQAVLCAMPFNMRAYRLQPGDTFRLTIGRYGWDRKEFRVIDRTFSIEKGVRLTFKETSASIWDWNMGEATVLDPAPDTNLPDPFFVPEIGGLVLASGDETVLVQADGTAVPRLRVTWNPVTYAPLADGGRIQLQAFVQDLDDPVIDVTVDGSDTQAYLAPVRTGMPYRVRARGLMRIGVRGRWAYSDWHLVDGKRQPPPAITALATAPLTQGIALAWTFPSGLMDIGRTEIWYGPTSSRTDAIKLSDFAWPQASHRLMGLAFGVELFFWARLVDRSGNIGPWYPTGEGVRGVSQAEPTEILEGIAGKIGRTELGEEITKQIDDTRAIADQGTWDAAAARVAIEAEKVARIEGDRAIARQVFGVTAGSDDWNAGSRSVFAGARTVMTTIAEGDQAVAQLVQQVQAQVADQIAGVTRELSATANELGAVARDVGTLAVKVGNTTAAVEEVAQAQVDTDGKLAAMYAVKVGVTVDGRYYQAGIGVGVENTPDGMQTQVYALADRWALLNLTNGVVTTPFVVENGQTVIAQALIGDARITNGMIANAAITRAKIEDAAIDSAKIEDLAVTTAKIANLAVDEGKIKNLSVSTLKIQDRAVTIPVAYTSPSGTIASDPWLVIASATLNDVIGVSMWVDFDVTLLVRDTMWIEVWFNGTRVDFFTFNPIPWSDPESIPSDEQVTRLFSYKRILTSGSNSGYIEIKARTQDFYCNYKDLALLVLGCKK</sequence>
<dbReference type="PANTHER" id="PTHR36251">
    <property type="entry name" value="FELS-1 PROPHAGE HOST SPECIFICITY PROTEIN-RELATED"/>
    <property type="match status" value="1"/>
</dbReference>
<dbReference type="InterPro" id="IPR032876">
    <property type="entry name" value="J_dom"/>
</dbReference>
<gene>
    <name evidence="3" type="ORF">GCM10009097_07090</name>
</gene>
<dbReference type="Pfam" id="PF09327">
    <property type="entry name" value="Phage_Tail_Tip"/>
    <property type="match status" value="1"/>
</dbReference>
<comment type="caution">
    <text evidence="3">The sequence shown here is derived from an EMBL/GenBank/DDBJ whole genome shotgun (WGS) entry which is preliminary data.</text>
</comment>
<name>A0ABN1BAQ8_9BURK</name>
<evidence type="ECO:0000313" key="4">
    <source>
        <dbReference type="Proteomes" id="UP001501706"/>
    </source>
</evidence>
<evidence type="ECO:0000259" key="1">
    <source>
        <dbReference type="Pfam" id="PF09327"/>
    </source>
</evidence>
<dbReference type="InterPro" id="IPR053171">
    <property type="entry name" value="Viral_Tip_Attach_Protein"/>
</dbReference>
<evidence type="ECO:0000313" key="3">
    <source>
        <dbReference type="EMBL" id="GAA0493787.1"/>
    </source>
</evidence>
<protein>
    <recommendedName>
        <fullName evidence="5">Phage tail protein</fullName>
    </recommendedName>
</protein>
<accession>A0ABN1BAQ8</accession>
<keyword evidence="4" id="KW-1185">Reference proteome</keyword>
<dbReference type="Proteomes" id="UP001501706">
    <property type="component" value="Unassembled WGS sequence"/>
</dbReference>
<dbReference type="PANTHER" id="PTHR36251:SF2">
    <property type="entry name" value="GIFSY-2 PROPHAGE HOST SPECIFICITY PROTEIN J, PHAGE LAMBDA"/>
    <property type="match status" value="1"/>
</dbReference>
<organism evidence="3 4">
    <name type="scientific">Pigmentiphaga daeguensis</name>
    <dbReference type="NCBI Taxonomy" id="414049"/>
    <lineage>
        <taxon>Bacteria</taxon>
        <taxon>Pseudomonadati</taxon>
        <taxon>Pseudomonadota</taxon>
        <taxon>Betaproteobacteria</taxon>
        <taxon>Burkholderiales</taxon>
        <taxon>Alcaligenaceae</taxon>
        <taxon>Pigmentiphaga</taxon>
    </lineage>
</organism>
<evidence type="ECO:0008006" key="5">
    <source>
        <dbReference type="Google" id="ProtNLM"/>
    </source>
</evidence>
<evidence type="ECO:0000259" key="2">
    <source>
        <dbReference type="Pfam" id="PF13550"/>
    </source>
</evidence>